<evidence type="ECO:0000313" key="2">
    <source>
        <dbReference type="Proteomes" id="UP000318709"/>
    </source>
</evidence>
<sequence>MADQQTTLTLFFHQGWSYTPLFWQRTFQCLPPALPDGRKLLLIPYVAALAQKRAARNPCVAIGHSAGLMDLLSKPSPVFSQSCLGLVAINSFARFVEGGDFPQGFKQRVLQRMAKALQRDPAITVRDFRASVQDPTSPAVPHPSQSELAHGLTMLLEEDRRPALAPWVQARRLAVLTGAQDPLPPAHSLAGLGTPEERFEDGGHLLPLTHPQLCARFIVQAIMNWRDQAS</sequence>
<keyword evidence="2" id="KW-1185">Reference proteome</keyword>
<dbReference type="AlphaFoldDB" id="A0A4Y6U7S5"/>
<dbReference type="Proteomes" id="UP000318709">
    <property type="component" value="Chromosome"/>
</dbReference>
<dbReference type="KEGG" id="swf:E3E12_03810"/>
<gene>
    <name evidence="1" type="ORF">E3E12_03810</name>
</gene>
<reference evidence="1 2" key="1">
    <citation type="submission" date="2019-03" db="EMBL/GenBank/DDBJ databases">
        <title>The complete genome sequence of Swingsia_sp. F3b2 LMG30590(T).</title>
        <authorList>
            <person name="Chua K.-O."/>
            <person name="Chan K.-G."/>
            <person name="See-Too W.-S."/>
        </authorList>
    </citation>
    <scope>NUCLEOTIDE SEQUENCE [LARGE SCALE GENOMIC DNA]</scope>
    <source>
        <strain evidence="1 2">F3b2</strain>
    </source>
</reference>
<dbReference type="Gene3D" id="3.40.50.1820">
    <property type="entry name" value="alpha/beta hydrolase"/>
    <property type="match status" value="1"/>
</dbReference>
<dbReference type="RefSeq" id="WP_141443166.1">
    <property type="nucleotide sequence ID" value="NZ_CP038231.1"/>
</dbReference>
<keyword evidence="1" id="KW-0378">Hydrolase</keyword>
<protein>
    <submittedName>
        <fullName evidence="1">Alpha/beta fold hydrolase</fullName>
    </submittedName>
</protein>
<dbReference type="OrthoDB" id="7165362at2"/>
<accession>A0A4Y6U7S5</accession>
<dbReference type="SUPFAM" id="SSF53474">
    <property type="entry name" value="alpha/beta-Hydrolases"/>
    <property type="match status" value="1"/>
</dbReference>
<organism evidence="1 2">
    <name type="scientific">Formicincola oecophyllae</name>
    <dbReference type="NCBI Taxonomy" id="2558361"/>
    <lineage>
        <taxon>Bacteria</taxon>
        <taxon>Pseudomonadati</taxon>
        <taxon>Pseudomonadota</taxon>
        <taxon>Alphaproteobacteria</taxon>
        <taxon>Acetobacterales</taxon>
        <taxon>Acetobacteraceae</taxon>
        <taxon>Formicincola</taxon>
    </lineage>
</organism>
<evidence type="ECO:0000313" key="1">
    <source>
        <dbReference type="EMBL" id="QDH13469.1"/>
    </source>
</evidence>
<proteinExistence type="predicted"/>
<name>A0A4Y6U7S5_9PROT</name>
<dbReference type="GO" id="GO:0016787">
    <property type="term" value="F:hydrolase activity"/>
    <property type="evidence" value="ECO:0007669"/>
    <property type="project" value="UniProtKB-KW"/>
</dbReference>
<dbReference type="InterPro" id="IPR029058">
    <property type="entry name" value="AB_hydrolase_fold"/>
</dbReference>
<dbReference type="EMBL" id="CP038231">
    <property type="protein sequence ID" value="QDH13469.1"/>
    <property type="molecule type" value="Genomic_DNA"/>
</dbReference>